<dbReference type="EMBL" id="JASCZI010244029">
    <property type="protein sequence ID" value="MED6213831.1"/>
    <property type="molecule type" value="Genomic_DNA"/>
</dbReference>
<accession>A0ABU6YVI2</accession>
<proteinExistence type="predicted"/>
<protein>
    <submittedName>
        <fullName evidence="2">Uncharacterized protein</fullName>
    </submittedName>
</protein>
<dbReference type="Proteomes" id="UP001341840">
    <property type="component" value="Unassembled WGS sequence"/>
</dbReference>
<feature type="region of interest" description="Disordered" evidence="1">
    <location>
        <begin position="134"/>
        <end position="156"/>
    </location>
</feature>
<gene>
    <name evidence="2" type="ORF">PIB30_097239</name>
</gene>
<organism evidence="2 3">
    <name type="scientific">Stylosanthes scabra</name>
    <dbReference type="NCBI Taxonomy" id="79078"/>
    <lineage>
        <taxon>Eukaryota</taxon>
        <taxon>Viridiplantae</taxon>
        <taxon>Streptophyta</taxon>
        <taxon>Embryophyta</taxon>
        <taxon>Tracheophyta</taxon>
        <taxon>Spermatophyta</taxon>
        <taxon>Magnoliopsida</taxon>
        <taxon>eudicotyledons</taxon>
        <taxon>Gunneridae</taxon>
        <taxon>Pentapetalae</taxon>
        <taxon>rosids</taxon>
        <taxon>fabids</taxon>
        <taxon>Fabales</taxon>
        <taxon>Fabaceae</taxon>
        <taxon>Papilionoideae</taxon>
        <taxon>50 kb inversion clade</taxon>
        <taxon>dalbergioids sensu lato</taxon>
        <taxon>Dalbergieae</taxon>
        <taxon>Pterocarpus clade</taxon>
        <taxon>Stylosanthes</taxon>
    </lineage>
</organism>
<reference evidence="2 3" key="1">
    <citation type="journal article" date="2023" name="Plants (Basel)">
        <title>Bridging the Gap: Combining Genomics and Transcriptomics Approaches to Understand Stylosanthes scabra, an Orphan Legume from the Brazilian Caatinga.</title>
        <authorList>
            <person name="Ferreira-Neto J.R.C."/>
            <person name="da Silva M.D."/>
            <person name="Binneck E."/>
            <person name="de Melo N.F."/>
            <person name="da Silva R.H."/>
            <person name="de Melo A.L.T.M."/>
            <person name="Pandolfi V."/>
            <person name="Bustamante F.O."/>
            <person name="Brasileiro-Vidal A.C."/>
            <person name="Benko-Iseppon A.M."/>
        </authorList>
    </citation>
    <scope>NUCLEOTIDE SEQUENCE [LARGE SCALE GENOMIC DNA]</scope>
    <source>
        <tissue evidence="2">Leaves</tissue>
    </source>
</reference>
<sequence>MVVIHQNLKHTMHIVTWFTTRNASSGEGYCCWAHQQENPNLFEIPPHKIPDFLHSNVANKKDLPKLLTKLPKILLILRIKEKEQKEAWKARKEENRATGEKQSYSVNYRVLTPRCHYPRLGMAKPQGLFGLTQYPTPRRDARRLGMDEAARKRTLH</sequence>
<evidence type="ECO:0000313" key="3">
    <source>
        <dbReference type="Proteomes" id="UP001341840"/>
    </source>
</evidence>
<evidence type="ECO:0000313" key="2">
    <source>
        <dbReference type="EMBL" id="MED6213831.1"/>
    </source>
</evidence>
<evidence type="ECO:0000256" key="1">
    <source>
        <dbReference type="SAM" id="MobiDB-lite"/>
    </source>
</evidence>
<name>A0ABU6YVI2_9FABA</name>
<comment type="caution">
    <text evidence="2">The sequence shown here is derived from an EMBL/GenBank/DDBJ whole genome shotgun (WGS) entry which is preliminary data.</text>
</comment>
<feature type="compositionally biased region" description="Basic and acidic residues" evidence="1">
    <location>
        <begin position="137"/>
        <end position="156"/>
    </location>
</feature>
<keyword evidence="3" id="KW-1185">Reference proteome</keyword>